<keyword evidence="4" id="KW-0735">Signal-anchor</keyword>
<comment type="subcellular location">
    <subcellularLocation>
        <location evidence="1">Membrane</location>
        <topology evidence="1">Single-pass type II membrane protein</topology>
    </subcellularLocation>
</comment>
<dbReference type="PANTHER" id="PTHR23033">
    <property type="entry name" value="BETA1,3-GALACTOSYLTRANSFERASE"/>
    <property type="match status" value="1"/>
</dbReference>
<feature type="compositionally biased region" description="Basic and acidic residues" evidence="7">
    <location>
        <begin position="45"/>
        <end position="54"/>
    </location>
</feature>
<keyword evidence="3" id="KW-0812">Transmembrane</keyword>
<organism evidence="8 9">
    <name type="scientific">Pavo cristatus</name>
    <name type="common">Indian peafowl</name>
    <name type="synonym">Blue peafowl</name>
    <dbReference type="NCBI Taxonomy" id="9049"/>
    <lineage>
        <taxon>Eukaryota</taxon>
        <taxon>Metazoa</taxon>
        <taxon>Chordata</taxon>
        <taxon>Craniata</taxon>
        <taxon>Vertebrata</taxon>
        <taxon>Euteleostomi</taxon>
        <taxon>Archelosauria</taxon>
        <taxon>Archosauria</taxon>
        <taxon>Dinosauria</taxon>
        <taxon>Saurischia</taxon>
        <taxon>Theropoda</taxon>
        <taxon>Coelurosauria</taxon>
        <taxon>Aves</taxon>
        <taxon>Neognathae</taxon>
        <taxon>Galloanserae</taxon>
        <taxon>Galliformes</taxon>
        <taxon>Phasianidae</taxon>
        <taxon>Phasianinae</taxon>
        <taxon>Pavo</taxon>
    </lineage>
</organism>
<dbReference type="Ensembl" id="ENSPSTT00000020130.1">
    <property type="protein sequence ID" value="ENSPSTP00000019212.1"/>
    <property type="gene ID" value="ENSPSTG00000013875.1"/>
</dbReference>
<accession>A0A8C9FTF8</accession>
<evidence type="ECO:0000256" key="1">
    <source>
        <dbReference type="ARBA" id="ARBA00004606"/>
    </source>
</evidence>
<evidence type="ECO:0000256" key="6">
    <source>
        <dbReference type="ARBA" id="ARBA00023136"/>
    </source>
</evidence>
<keyword evidence="6" id="KW-0472">Membrane</keyword>
<protein>
    <recommendedName>
        <fullName evidence="10">C1GALT1-specific chaperone 1</fullName>
    </recommendedName>
</protein>
<name>A0A8C9FTF8_PAVCR</name>
<dbReference type="GO" id="GO:0016020">
    <property type="term" value="C:membrane"/>
    <property type="evidence" value="ECO:0007669"/>
    <property type="project" value="UniProtKB-SubCell"/>
</dbReference>
<dbReference type="InterPro" id="IPR026050">
    <property type="entry name" value="C1GALT1/C1GALT1_chp1"/>
</dbReference>
<evidence type="ECO:0000256" key="3">
    <source>
        <dbReference type="ARBA" id="ARBA00022692"/>
    </source>
</evidence>
<evidence type="ECO:0000256" key="7">
    <source>
        <dbReference type="SAM" id="MobiDB-lite"/>
    </source>
</evidence>
<dbReference type="FunFam" id="3.90.550.50:FF:000016">
    <property type="entry name" value="C1GALT1-specific chaperone 1"/>
    <property type="match status" value="1"/>
</dbReference>
<dbReference type="GO" id="GO:0016263">
    <property type="term" value="F:glycoprotein-N-acetylgalactosamine 3-beta-galactosyltransferase activity"/>
    <property type="evidence" value="ECO:0007669"/>
    <property type="project" value="TreeGrafter"/>
</dbReference>
<dbReference type="AlphaFoldDB" id="A0A8C9FTF8"/>
<proteinExistence type="inferred from homology"/>
<reference evidence="8" key="1">
    <citation type="submission" date="2025-08" db="UniProtKB">
        <authorList>
            <consortium name="Ensembl"/>
        </authorList>
    </citation>
    <scope>IDENTIFICATION</scope>
</reference>
<reference evidence="8" key="2">
    <citation type="submission" date="2025-09" db="UniProtKB">
        <authorList>
            <consortium name="Ensembl"/>
        </authorList>
    </citation>
    <scope>IDENTIFICATION</scope>
</reference>
<keyword evidence="5" id="KW-1133">Transmembrane helix</keyword>
<feature type="region of interest" description="Disordered" evidence="7">
    <location>
        <begin position="1"/>
        <end position="78"/>
    </location>
</feature>
<dbReference type="GO" id="GO:0006493">
    <property type="term" value="P:protein O-linked glycosylation"/>
    <property type="evidence" value="ECO:0007669"/>
    <property type="project" value="UniProtKB-ARBA"/>
</dbReference>
<evidence type="ECO:0000256" key="2">
    <source>
        <dbReference type="ARBA" id="ARBA00006462"/>
    </source>
</evidence>
<evidence type="ECO:0008006" key="10">
    <source>
        <dbReference type="Google" id="ProtNLM"/>
    </source>
</evidence>
<comment type="similarity">
    <text evidence="2">Belongs to the glycosyltransferase 31 family. Beta3-Gal-T subfamily.</text>
</comment>
<evidence type="ECO:0000256" key="4">
    <source>
        <dbReference type="ARBA" id="ARBA00022968"/>
    </source>
</evidence>
<sequence>MAPREKTMPPLLTRFVSPPPLSLRDGDAAQRPPRGEPGPTGSGRSARDFRREPEQEPEGAGRGGCRCPGTGGSGGAGTMLSESSSFMKGVLLGGIFCVVVTLLGHVKIGHGTRGHHHEHHHIQAPNKEEVLNLSEDERLELSQSIRIYCIILVKPKDISHWAAVKDTWSKHCDKAEFYSSENVKVFNAVVLNTNDMWTMMRKAYKITYEHYKDEFNWFFLAYPTTFAIIENLKYFLLKKDPAQPFYIGHTMKSGDLEYVDGEGGIVLSIESLRRLSHIFEDSDKCPEQGGMIWKLSEDKQLAVCLKYTGVIAENAEDSEGKDVFNTKSVNALIKEAMASQPEQVVDGCCSDMAITFNGLSPNHMHVMMYGVYRLRPYGHTYSDALVFLPPAGSDND</sequence>
<feature type="compositionally biased region" description="Gly residues" evidence="7">
    <location>
        <begin position="60"/>
        <end position="77"/>
    </location>
</feature>
<evidence type="ECO:0000256" key="5">
    <source>
        <dbReference type="ARBA" id="ARBA00022989"/>
    </source>
</evidence>
<keyword evidence="9" id="KW-1185">Reference proteome</keyword>
<dbReference type="Proteomes" id="UP000694428">
    <property type="component" value="Unplaced"/>
</dbReference>
<dbReference type="PANTHER" id="PTHR23033:SF2">
    <property type="entry name" value="C1GALT1-SPECIFIC CHAPERONE 1"/>
    <property type="match status" value="1"/>
</dbReference>
<evidence type="ECO:0000313" key="9">
    <source>
        <dbReference type="Proteomes" id="UP000694428"/>
    </source>
</evidence>
<evidence type="ECO:0000313" key="8">
    <source>
        <dbReference type="Ensembl" id="ENSPSTP00000019212.1"/>
    </source>
</evidence>
<dbReference type="Gene3D" id="3.90.550.50">
    <property type="match status" value="1"/>
</dbReference>